<dbReference type="InterPro" id="IPR016039">
    <property type="entry name" value="Thiolase-like"/>
</dbReference>
<proteinExistence type="predicted"/>
<dbReference type="GO" id="GO:0006633">
    <property type="term" value="P:fatty acid biosynthetic process"/>
    <property type="evidence" value="ECO:0007669"/>
    <property type="project" value="TreeGrafter"/>
</dbReference>
<gene>
    <name evidence="3" type="ORF">IAA81_02445</name>
</gene>
<organism evidence="3 4">
    <name type="scientific">Candidatus Gallitreponema excrementavium</name>
    <dbReference type="NCBI Taxonomy" id="2840840"/>
    <lineage>
        <taxon>Bacteria</taxon>
        <taxon>Pseudomonadati</taxon>
        <taxon>Spirochaetota</taxon>
        <taxon>Spirochaetia</taxon>
        <taxon>Spirochaetales</taxon>
        <taxon>Candidatus Gallitreponema</taxon>
    </lineage>
</organism>
<dbReference type="EMBL" id="JADIMM010000026">
    <property type="protein sequence ID" value="MBO8457071.1"/>
    <property type="molecule type" value="Genomic_DNA"/>
</dbReference>
<dbReference type="GO" id="GO:0005829">
    <property type="term" value="C:cytosol"/>
    <property type="evidence" value="ECO:0007669"/>
    <property type="project" value="TreeGrafter"/>
</dbReference>
<dbReference type="Pfam" id="PF00109">
    <property type="entry name" value="ketoacyl-synt"/>
    <property type="match status" value="1"/>
</dbReference>
<protein>
    <recommendedName>
        <fullName evidence="2">Beta-ketoacyl synthase-like N-terminal domain-containing protein</fullName>
    </recommendedName>
</protein>
<comment type="caution">
    <text evidence="3">The sequence shown here is derived from an EMBL/GenBank/DDBJ whole genome shotgun (WGS) entry which is preliminary data.</text>
</comment>
<sequence length="95" mass="10328">MDKRRVVVTGLGAVTPLGNSVSDTWDGIRNERCGIGPITLFDTTDYAVKIAGEVKNFSLSDFGIDRKEARKMSRFTQFAVAAACEAVKDSGVNHF</sequence>
<dbReference type="Proteomes" id="UP000823638">
    <property type="component" value="Unassembled WGS sequence"/>
</dbReference>
<accession>A0A9D9HNF7</accession>
<dbReference type="InterPro" id="IPR000794">
    <property type="entry name" value="Beta-ketoacyl_synthase"/>
</dbReference>
<dbReference type="GO" id="GO:0004315">
    <property type="term" value="F:3-oxoacyl-[acyl-carrier-protein] synthase activity"/>
    <property type="evidence" value="ECO:0007669"/>
    <property type="project" value="TreeGrafter"/>
</dbReference>
<dbReference type="PANTHER" id="PTHR11712">
    <property type="entry name" value="POLYKETIDE SYNTHASE-RELATED"/>
    <property type="match status" value="1"/>
</dbReference>
<evidence type="ECO:0000313" key="3">
    <source>
        <dbReference type="EMBL" id="MBO8457071.1"/>
    </source>
</evidence>
<dbReference type="SUPFAM" id="SSF53901">
    <property type="entry name" value="Thiolase-like"/>
    <property type="match status" value="1"/>
</dbReference>
<feature type="domain" description="Beta-ketoacyl synthase-like N-terminal" evidence="2">
    <location>
        <begin position="4"/>
        <end position="93"/>
    </location>
</feature>
<evidence type="ECO:0000256" key="1">
    <source>
        <dbReference type="ARBA" id="ARBA00022679"/>
    </source>
</evidence>
<dbReference type="AlphaFoldDB" id="A0A9D9HNF7"/>
<name>A0A9D9HNF7_9SPIR</name>
<dbReference type="PANTHER" id="PTHR11712:SF336">
    <property type="entry name" value="3-OXOACYL-[ACYL-CARRIER-PROTEIN] SYNTHASE, MITOCHONDRIAL"/>
    <property type="match status" value="1"/>
</dbReference>
<dbReference type="InterPro" id="IPR014030">
    <property type="entry name" value="Ketoacyl_synth_N"/>
</dbReference>
<evidence type="ECO:0000313" key="4">
    <source>
        <dbReference type="Proteomes" id="UP000823638"/>
    </source>
</evidence>
<reference evidence="3" key="1">
    <citation type="submission" date="2020-10" db="EMBL/GenBank/DDBJ databases">
        <authorList>
            <person name="Gilroy R."/>
        </authorList>
    </citation>
    <scope>NUCLEOTIDE SEQUENCE</scope>
    <source>
        <strain evidence="3">10532</strain>
    </source>
</reference>
<evidence type="ECO:0000259" key="2">
    <source>
        <dbReference type="Pfam" id="PF00109"/>
    </source>
</evidence>
<dbReference type="Gene3D" id="3.40.47.10">
    <property type="match status" value="1"/>
</dbReference>
<keyword evidence="1" id="KW-0808">Transferase</keyword>
<reference evidence="3" key="2">
    <citation type="journal article" date="2021" name="PeerJ">
        <title>Extensive microbial diversity within the chicken gut microbiome revealed by metagenomics and culture.</title>
        <authorList>
            <person name="Gilroy R."/>
            <person name="Ravi A."/>
            <person name="Getino M."/>
            <person name="Pursley I."/>
            <person name="Horton D.L."/>
            <person name="Alikhan N.F."/>
            <person name="Baker D."/>
            <person name="Gharbi K."/>
            <person name="Hall N."/>
            <person name="Watson M."/>
            <person name="Adriaenssens E.M."/>
            <person name="Foster-Nyarko E."/>
            <person name="Jarju S."/>
            <person name="Secka A."/>
            <person name="Antonio M."/>
            <person name="Oren A."/>
            <person name="Chaudhuri R.R."/>
            <person name="La Ragione R."/>
            <person name="Hildebrand F."/>
            <person name="Pallen M.J."/>
        </authorList>
    </citation>
    <scope>NUCLEOTIDE SEQUENCE</scope>
    <source>
        <strain evidence="3">10532</strain>
    </source>
</reference>